<sequence>MKFDLYWGTMSLSTSHWLGQYDSYDEAWKAMVAHQKLNYSQLGYYCRYWKNEDGSMNIDYGSHVHYYFIAPSIQPVV</sequence>
<evidence type="ECO:0000313" key="2">
    <source>
        <dbReference type="Proteomes" id="UP001237988"/>
    </source>
</evidence>
<dbReference type="Proteomes" id="UP001237988">
    <property type="component" value="Segment"/>
</dbReference>
<organism evidence="1 2">
    <name type="scientific">Phage Phass-1</name>
    <dbReference type="NCBI Taxonomy" id="3043662"/>
    <lineage>
        <taxon>Viruses</taxon>
        <taxon>Duplodnaviria</taxon>
        <taxon>Heunggongvirae</taxon>
        <taxon>Uroviricota</taxon>
        <taxon>Caudoviricetes</taxon>
        <taxon>Caudoviricetes code 15 clade</taxon>
    </lineage>
</organism>
<protein>
    <submittedName>
        <fullName evidence="1">Uncharacterized protein</fullName>
    </submittedName>
</protein>
<proteinExistence type="predicted"/>
<accession>A0AAF0LY75</accession>
<reference evidence="1" key="1">
    <citation type="submission" date="2023-04" db="EMBL/GenBank/DDBJ databases">
        <title>Bacteriophage Phass-1 Discovered in the Human Gut Virome - the Founding Member of the Proposed New Family Phassviridae.</title>
        <authorList>
            <person name="Tikunov A.Y."/>
            <person name="Morozova V.V."/>
            <person name="Chechushkov A.V."/>
            <person name="Tikunova N.V."/>
        </authorList>
    </citation>
    <scope>NUCLEOTIDE SEQUENCE</scope>
</reference>
<name>A0AAF0LY75_9CAUD</name>
<dbReference type="EMBL" id="OQ749652">
    <property type="protein sequence ID" value="WIC39674.1"/>
    <property type="molecule type" value="Genomic_DNA"/>
</dbReference>
<evidence type="ECO:0000313" key="1">
    <source>
        <dbReference type="EMBL" id="WIC39674.1"/>
    </source>
</evidence>